<name>A0A1T4XQV2_9GAMM</name>
<reference evidence="1 2" key="1">
    <citation type="submission" date="2017-02" db="EMBL/GenBank/DDBJ databases">
        <authorList>
            <person name="Peterson S.W."/>
        </authorList>
    </citation>
    <scope>NUCLEOTIDE SEQUENCE [LARGE SCALE GENOMIC DNA]</scope>
    <source>
        <strain evidence="1 2">ATCC 49788</strain>
    </source>
</reference>
<sequence length="85" mass="9864">MPMIQVQDKHQITLPKEVVAFLQIKPDAYLEYSITNNGVMIRSAQSKKKRESIFRYAGINRKQRSYASAQEADTFISGLRDNWDK</sequence>
<evidence type="ECO:0000313" key="1">
    <source>
        <dbReference type="EMBL" id="SKA91926.1"/>
    </source>
</evidence>
<keyword evidence="2" id="KW-1185">Reference proteome</keyword>
<dbReference type="InterPro" id="IPR037914">
    <property type="entry name" value="SpoVT-AbrB_sf"/>
</dbReference>
<dbReference type="SUPFAM" id="SSF89447">
    <property type="entry name" value="AbrB/MazE/MraZ-like"/>
    <property type="match status" value="1"/>
</dbReference>
<organism evidence="1 2">
    <name type="scientific">Thiothrix eikelboomii</name>
    <dbReference type="NCBI Taxonomy" id="92487"/>
    <lineage>
        <taxon>Bacteria</taxon>
        <taxon>Pseudomonadati</taxon>
        <taxon>Pseudomonadota</taxon>
        <taxon>Gammaproteobacteria</taxon>
        <taxon>Thiotrichales</taxon>
        <taxon>Thiotrichaceae</taxon>
        <taxon>Thiothrix</taxon>
    </lineage>
</organism>
<dbReference type="AlphaFoldDB" id="A0A1T4XQV2"/>
<accession>A0A1T4XQV2</accession>
<protein>
    <recommendedName>
        <fullName evidence="3">Looped-hinge helix DNA binding domain-containing protein, AbrB family</fullName>
    </recommendedName>
</protein>
<gene>
    <name evidence="1" type="ORF">SAMN02745130_03322</name>
</gene>
<evidence type="ECO:0000313" key="2">
    <source>
        <dbReference type="Proteomes" id="UP000190460"/>
    </source>
</evidence>
<dbReference type="OrthoDB" id="7064356at2"/>
<dbReference type="RefSeq" id="WP_143594400.1">
    <property type="nucleotide sequence ID" value="NZ_FUYB01000021.1"/>
</dbReference>
<evidence type="ECO:0008006" key="3">
    <source>
        <dbReference type="Google" id="ProtNLM"/>
    </source>
</evidence>
<dbReference type="Gene3D" id="2.10.260.10">
    <property type="match status" value="1"/>
</dbReference>
<dbReference type="EMBL" id="FUYB01000021">
    <property type="protein sequence ID" value="SKA91926.1"/>
    <property type="molecule type" value="Genomic_DNA"/>
</dbReference>
<proteinExistence type="predicted"/>
<dbReference type="Proteomes" id="UP000190460">
    <property type="component" value="Unassembled WGS sequence"/>
</dbReference>